<sequence length="117" mass="13505">MKSQAAPNPQEDYKLKDTKPQLGERWPHGGLRGGGGWISSERATSTYDLVEQMFYLYVRVVKAKDLPTNPVTGSCDPYIEVKLGNYKGKTQHFQKKTNPEWNQVFRVFKREDPVYHT</sequence>
<keyword evidence="4" id="KW-1185">Reference proteome</keyword>
<organism evidence="3 4">
    <name type="scientific">Rubus argutus</name>
    <name type="common">Southern blackberry</name>
    <dbReference type="NCBI Taxonomy" id="59490"/>
    <lineage>
        <taxon>Eukaryota</taxon>
        <taxon>Viridiplantae</taxon>
        <taxon>Streptophyta</taxon>
        <taxon>Embryophyta</taxon>
        <taxon>Tracheophyta</taxon>
        <taxon>Spermatophyta</taxon>
        <taxon>Magnoliopsida</taxon>
        <taxon>eudicotyledons</taxon>
        <taxon>Gunneridae</taxon>
        <taxon>Pentapetalae</taxon>
        <taxon>rosids</taxon>
        <taxon>fabids</taxon>
        <taxon>Rosales</taxon>
        <taxon>Rosaceae</taxon>
        <taxon>Rosoideae</taxon>
        <taxon>Rosoideae incertae sedis</taxon>
        <taxon>Rubus</taxon>
    </lineage>
</organism>
<reference evidence="3 4" key="1">
    <citation type="journal article" date="2023" name="G3 (Bethesda)">
        <title>A chromosome-length genome assembly and annotation of blackberry (Rubus argutus, cv. 'Hillquist').</title>
        <authorList>
            <person name="Bruna T."/>
            <person name="Aryal R."/>
            <person name="Dudchenko O."/>
            <person name="Sargent D.J."/>
            <person name="Mead D."/>
            <person name="Buti M."/>
            <person name="Cavallini A."/>
            <person name="Hytonen T."/>
            <person name="Andres J."/>
            <person name="Pham M."/>
            <person name="Weisz D."/>
            <person name="Mascagni F."/>
            <person name="Usai G."/>
            <person name="Natali L."/>
            <person name="Bassil N."/>
            <person name="Fernandez G.E."/>
            <person name="Lomsadze A."/>
            <person name="Armour M."/>
            <person name="Olukolu B."/>
            <person name="Poorten T."/>
            <person name="Britton C."/>
            <person name="Davik J."/>
            <person name="Ashrafi H."/>
            <person name="Aiden E.L."/>
            <person name="Borodovsky M."/>
            <person name="Worthington M."/>
        </authorList>
    </citation>
    <scope>NUCLEOTIDE SEQUENCE [LARGE SCALE GENOMIC DNA]</scope>
    <source>
        <strain evidence="3">PI 553951</strain>
    </source>
</reference>
<dbReference type="PANTHER" id="PTHR31425">
    <property type="entry name" value="PHOSPHORIBOSYLANTHRANILATE TRANSFERASE ISOFORM 1"/>
    <property type="match status" value="1"/>
</dbReference>
<dbReference type="InterPro" id="IPR000008">
    <property type="entry name" value="C2_dom"/>
</dbReference>
<protein>
    <recommendedName>
        <fullName evidence="2">C2 domain-containing protein</fullName>
    </recommendedName>
</protein>
<dbReference type="InterPro" id="IPR047259">
    <property type="entry name" value="QUIRKY-like"/>
</dbReference>
<dbReference type="PROSITE" id="PS50004">
    <property type="entry name" value="C2"/>
    <property type="match status" value="1"/>
</dbReference>
<dbReference type="AlphaFoldDB" id="A0AAW1WAY7"/>
<dbReference type="PANTHER" id="PTHR31425:SF37">
    <property type="entry name" value="FT-INTERACTING PROTEIN 1"/>
    <property type="match status" value="1"/>
</dbReference>
<evidence type="ECO:0000256" key="1">
    <source>
        <dbReference type="SAM" id="MobiDB-lite"/>
    </source>
</evidence>
<dbReference type="EMBL" id="JBEDUW010000006">
    <property type="protein sequence ID" value="KAK9921758.1"/>
    <property type="molecule type" value="Genomic_DNA"/>
</dbReference>
<proteinExistence type="predicted"/>
<dbReference type="Proteomes" id="UP001457282">
    <property type="component" value="Unassembled WGS sequence"/>
</dbReference>
<evidence type="ECO:0000313" key="4">
    <source>
        <dbReference type="Proteomes" id="UP001457282"/>
    </source>
</evidence>
<feature type="region of interest" description="Disordered" evidence="1">
    <location>
        <begin position="1"/>
        <end position="34"/>
    </location>
</feature>
<evidence type="ECO:0000259" key="2">
    <source>
        <dbReference type="PROSITE" id="PS50004"/>
    </source>
</evidence>
<gene>
    <name evidence="3" type="ORF">M0R45_030255</name>
</gene>
<feature type="domain" description="C2" evidence="2">
    <location>
        <begin position="37"/>
        <end position="117"/>
    </location>
</feature>
<accession>A0AAW1WAY7</accession>
<dbReference type="InterPro" id="IPR035892">
    <property type="entry name" value="C2_domain_sf"/>
</dbReference>
<dbReference type="Gene3D" id="2.60.40.150">
    <property type="entry name" value="C2 domain"/>
    <property type="match status" value="1"/>
</dbReference>
<dbReference type="Pfam" id="PF00168">
    <property type="entry name" value="C2"/>
    <property type="match status" value="1"/>
</dbReference>
<dbReference type="SUPFAM" id="SSF49562">
    <property type="entry name" value="C2 domain (Calcium/lipid-binding domain, CaLB)"/>
    <property type="match status" value="1"/>
</dbReference>
<name>A0AAW1WAY7_RUBAR</name>
<comment type="caution">
    <text evidence="3">The sequence shown here is derived from an EMBL/GenBank/DDBJ whole genome shotgun (WGS) entry which is preliminary data.</text>
</comment>
<evidence type="ECO:0000313" key="3">
    <source>
        <dbReference type="EMBL" id="KAK9921758.1"/>
    </source>
</evidence>